<gene>
    <name evidence="1" type="ORF">PanWU01x14_187120</name>
</gene>
<accession>A0A2P5C3U3</accession>
<proteinExistence type="predicted"/>
<dbReference type="Proteomes" id="UP000237105">
    <property type="component" value="Unassembled WGS sequence"/>
</dbReference>
<keyword evidence="2" id="KW-1185">Reference proteome</keyword>
<comment type="caution">
    <text evidence="1">The sequence shown here is derived from an EMBL/GenBank/DDBJ whole genome shotgun (WGS) entry which is preliminary data.</text>
</comment>
<dbReference type="AlphaFoldDB" id="A0A2P5C3U3"/>
<protein>
    <submittedName>
        <fullName evidence="1">Uncharacterized protein</fullName>
    </submittedName>
</protein>
<dbReference type="EMBL" id="JXTB01000181">
    <property type="protein sequence ID" value="PON55644.1"/>
    <property type="molecule type" value="Genomic_DNA"/>
</dbReference>
<reference evidence="2" key="1">
    <citation type="submission" date="2016-06" db="EMBL/GenBank/DDBJ databases">
        <title>Parallel loss of symbiosis genes in relatives of nitrogen-fixing non-legume Parasponia.</title>
        <authorList>
            <person name="Van Velzen R."/>
            <person name="Holmer R."/>
            <person name="Bu F."/>
            <person name="Rutten L."/>
            <person name="Van Zeijl A."/>
            <person name="Liu W."/>
            <person name="Santuari L."/>
            <person name="Cao Q."/>
            <person name="Sharma T."/>
            <person name="Shen D."/>
            <person name="Roswanjaya Y."/>
            <person name="Wardhani T."/>
            <person name="Kalhor M.S."/>
            <person name="Jansen J."/>
            <person name="Van den Hoogen J."/>
            <person name="Gungor B."/>
            <person name="Hartog M."/>
            <person name="Hontelez J."/>
            <person name="Verver J."/>
            <person name="Yang W.-C."/>
            <person name="Schijlen E."/>
            <person name="Repin R."/>
            <person name="Schilthuizen M."/>
            <person name="Schranz E."/>
            <person name="Heidstra R."/>
            <person name="Miyata K."/>
            <person name="Fedorova E."/>
            <person name="Kohlen W."/>
            <person name="Bisseling T."/>
            <person name="Smit S."/>
            <person name="Geurts R."/>
        </authorList>
    </citation>
    <scope>NUCLEOTIDE SEQUENCE [LARGE SCALE GENOMIC DNA]</scope>
    <source>
        <strain evidence="2">cv. WU1-14</strain>
    </source>
</reference>
<evidence type="ECO:0000313" key="2">
    <source>
        <dbReference type="Proteomes" id="UP000237105"/>
    </source>
</evidence>
<sequence length="153" mass="17708">MIVGSYISKRAPSIIVGSYLSDQIYRIDQTSVPLYFVFHYSIYLQDPKMFQVFLFGSKSRCYFGVFGGCSRFLCQKVRPSASNFTYGFFFRLHLEGYPQIWQMPKPFSLSLNLSVSAIMNYRHDLQRDSEKAMTQSFNFTTGQSTSAINMKEE</sequence>
<organism evidence="1 2">
    <name type="scientific">Parasponia andersonii</name>
    <name type="common">Sponia andersonii</name>
    <dbReference type="NCBI Taxonomy" id="3476"/>
    <lineage>
        <taxon>Eukaryota</taxon>
        <taxon>Viridiplantae</taxon>
        <taxon>Streptophyta</taxon>
        <taxon>Embryophyta</taxon>
        <taxon>Tracheophyta</taxon>
        <taxon>Spermatophyta</taxon>
        <taxon>Magnoliopsida</taxon>
        <taxon>eudicotyledons</taxon>
        <taxon>Gunneridae</taxon>
        <taxon>Pentapetalae</taxon>
        <taxon>rosids</taxon>
        <taxon>fabids</taxon>
        <taxon>Rosales</taxon>
        <taxon>Cannabaceae</taxon>
        <taxon>Parasponia</taxon>
    </lineage>
</organism>
<name>A0A2P5C3U3_PARAD</name>
<evidence type="ECO:0000313" key="1">
    <source>
        <dbReference type="EMBL" id="PON55644.1"/>
    </source>
</evidence>